<gene>
    <name evidence="4" type="ORF">HYDPIDRAFT_93305</name>
</gene>
<comment type="subcellular location">
    <subcellularLocation>
        <location evidence="1">Cytoplasm</location>
    </subcellularLocation>
</comment>
<keyword evidence="2" id="KW-0963">Cytoplasm</keyword>
<evidence type="ECO:0000256" key="2">
    <source>
        <dbReference type="ARBA" id="ARBA00022490"/>
    </source>
</evidence>
<evidence type="ECO:0000313" key="4">
    <source>
        <dbReference type="EMBL" id="KIJ63044.1"/>
    </source>
</evidence>
<dbReference type="InterPro" id="IPR047187">
    <property type="entry name" value="SF1_C_Upf1"/>
</dbReference>
<dbReference type="PANTHER" id="PTHR45418:SF1">
    <property type="entry name" value="CANCER_TESTIS ANTIGEN 55"/>
    <property type="match status" value="1"/>
</dbReference>
<dbReference type="Gene3D" id="3.40.50.300">
    <property type="entry name" value="P-loop containing nucleotide triphosphate hydrolases"/>
    <property type="match status" value="1"/>
</dbReference>
<dbReference type="InterPro" id="IPR027417">
    <property type="entry name" value="P-loop_NTPase"/>
</dbReference>
<dbReference type="PANTHER" id="PTHR45418">
    <property type="entry name" value="CANCER/TESTIS ANTIGEN 55"/>
    <property type="match status" value="1"/>
</dbReference>
<dbReference type="AlphaFoldDB" id="A0A0C9VBK4"/>
<feature type="domain" description="DNA2/NAM7 helicase-like C-terminal" evidence="3">
    <location>
        <begin position="4"/>
        <end position="176"/>
    </location>
</feature>
<accession>A0A0C9VBK4</accession>
<sequence length="189" mass="21740">MRATSHRIVKLVQNFRSHPAILDFPNERFYGQELQACGDKKVTYAYVGYSQLPSEKFPVIFHAVQGKDDREASSPSFFNIDEVTIVKKYIQKLRDDRKIRISDGDIGVITPYHAQCLRIRKALLNIADSVKVGSVEEFQGQERRVIIISTVRSSEDFVEYDLRHTLGFVANPRRLNGGIRFYTSPRVLF</sequence>
<proteinExistence type="predicted"/>
<name>A0A0C9VBK4_9AGAM</name>
<reference evidence="4 5" key="1">
    <citation type="submission" date="2014-04" db="EMBL/GenBank/DDBJ databases">
        <title>Evolutionary Origins and Diversification of the Mycorrhizal Mutualists.</title>
        <authorList>
            <consortium name="DOE Joint Genome Institute"/>
            <consortium name="Mycorrhizal Genomics Consortium"/>
            <person name="Kohler A."/>
            <person name="Kuo A."/>
            <person name="Nagy L.G."/>
            <person name="Floudas D."/>
            <person name="Copeland A."/>
            <person name="Barry K.W."/>
            <person name="Cichocki N."/>
            <person name="Veneault-Fourrey C."/>
            <person name="LaButti K."/>
            <person name="Lindquist E.A."/>
            <person name="Lipzen A."/>
            <person name="Lundell T."/>
            <person name="Morin E."/>
            <person name="Murat C."/>
            <person name="Riley R."/>
            <person name="Ohm R."/>
            <person name="Sun H."/>
            <person name="Tunlid A."/>
            <person name="Henrissat B."/>
            <person name="Grigoriev I.V."/>
            <person name="Hibbett D.S."/>
            <person name="Martin F."/>
        </authorList>
    </citation>
    <scope>NUCLEOTIDE SEQUENCE [LARGE SCALE GENOMIC DNA]</scope>
    <source>
        <strain evidence="4 5">MD-312</strain>
    </source>
</reference>
<dbReference type="InterPro" id="IPR041679">
    <property type="entry name" value="DNA2/NAM7-like_C"/>
</dbReference>
<dbReference type="HOGENOM" id="CLU_143911_0_0_1"/>
<protein>
    <recommendedName>
        <fullName evidence="3">DNA2/NAM7 helicase-like C-terminal domain-containing protein</fullName>
    </recommendedName>
</protein>
<organism evidence="4 5">
    <name type="scientific">Hydnomerulius pinastri MD-312</name>
    <dbReference type="NCBI Taxonomy" id="994086"/>
    <lineage>
        <taxon>Eukaryota</taxon>
        <taxon>Fungi</taxon>
        <taxon>Dikarya</taxon>
        <taxon>Basidiomycota</taxon>
        <taxon>Agaricomycotina</taxon>
        <taxon>Agaricomycetes</taxon>
        <taxon>Agaricomycetidae</taxon>
        <taxon>Boletales</taxon>
        <taxon>Boletales incertae sedis</taxon>
        <taxon>Leucogyrophana</taxon>
    </lineage>
</organism>
<dbReference type="GO" id="GO:0005737">
    <property type="term" value="C:cytoplasm"/>
    <property type="evidence" value="ECO:0007669"/>
    <property type="project" value="UniProtKB-SubCell"/>
</dbReference>
<dbReference type="OrthoDB" id="6513042at2759"/>
<evidence type="ECO:0000259" key="3">
    <source>
        <dbReference type="Pfam" id="PF13087"/>
    </source>
</evidence>
<keyword evidence="5" id="KW-1185">Reference proteome</keyword>
<evidence type="ECO:0000256" key="1">
    <source>
        <dbReference type="ARBA" id="ARBA00004496"/>
    </source>
</evidence>
<dbReference type="SUPFAM" id="SSF52540">
    <property type="entry name" value="P-loop containing nucleoside triphosphate hydrolases"/>
    <property type="match status" value="1"/>
</dbReference>
<dbReference type="Pfam" id="PF13087">
    <property type="entry name" value="AAA_12"/>
    <property type="match status" value="1"/>
</dbReference>
<evidence type="ECO:0000313" key="5">
    <source>
        <dbReference type="Proteomes" id="UP000053820"/>
    </source>
</evidence>
<dbReference type="EMBL" id="KN839852">
    <property type="protein sequence ID" value="KIJ63044.1"/>
    <property type="molecule type" value="Genomic_DNA"/>
</dbReference>
<dbReference type="CDD" id="cd18808">
    <property type="entry name" value="SF1_C_Upf1"/>
    <property type="match status" value="1"/>
</dbReference>
<dbReference type="Proteomes" id="UP000053820">
    <property type="component" value="Unassembled WGS sequence"/>
</dbReference>